<organism evidence="2 3">
    <name type="scientific">Paraglomus brasilianum</name>
    <dbReference type="NCBI Taxonomy" id="144538"/>
    <lineage>
        <taxon>Eukaryota</taxon>
        <taxon>Fungi</taxon>
        <taxon>Fungi incertae sedis</taxon>
        <taxon>Mucoromycota</taxon>
        <taxon>Glomeromycotina</taxon>
        <taxon>Glomeromycetes</taxon>
        <taxon>Paraglomerales</taxon>
        <taxon>Paraglomeraceae</taxon>
        <taxon>Paraglomus</taxon>
    </lineage>
</organism>
<dbReference type="OrthoDB" id="2230412at2759"/>
<evidence type="ECO:0000313" key="3">
    <source>
        <dbReference type="Proteomes" id="UP000789739"/>
    </source>
</evidence>
<dbReference type="Proteomes" id="UP000789739">
    <property type="component" value="Unassembled WGS sequence"/>
</dbReference>
<reference evidence="2" key="1">
    <citation type="submission" date="2021-06" db="EMBL/GenBank/DDBJ databases">
        <authorList>
            <person name="Kallberg Y."/>
            <person name="Tangrot J."/>
            <person name="Rosling A."/>
        </authorList>
    </citation>
    <scope>NUCLEOTIDE SEQUENCE</scope>
    <source>
        <strain evidence="2">BR232B</strain>
    </source>
</reference>
<sequence length="442" mass="51199">MADLANILDTEYLSKRDFSYWSHKDGYYALCRIARKAIDISTFEETWKKSLATKKLSPQLVSLLKSRRKATVDDKRRLRKEFLDETAVDSLEEDAIMQGAALLKSGMQYDTRRTKARLESGVKRKRNDDDEEECYEEEQEEQESDDIEVGEKVAADLINNINNEAIRPPSVWPQIKKYLDIVLNTRKEDFKKALEETVNDEHDMFRLYCKKVLSNFYDLVDIFPMIPVSMGERKYIVQNVSPLFTFYERTFGLVYFDWIESHSRAAKLARSPSESGIVKVDANGIRVRDNQEVWHLEVAGSPYIFSTKHAGDNARKSMNLELVTLVAVLREYLSAPIRLAKRLKIFSCQVIGDRITLYSLSLMEEGKFLAEELESAKFPLSFAARIRYIGIFKMMARFHDELMEQEEIIGKIEASLYDSTDESLKVRDVITLPDKVQMLSYK</sequence>
<accession>A0A9N8W229</accession>
<comment type="caution">
    <text evidence="2">The sequence shown here is derived from an EMBL/GenBank/DDBJ whole genome shotgun (WGS) entry which is preliminary data.</text>
</comment>
<feature type="compositionally biased region" description="Acidic residues" evidence="1">
    <location>
        <begin position="129"/>
        <end position="146"/>
    </location>
</feature>
<evidence type="ECO:0000313" key="2">
    <source>
        <dbReference type="EMBL" id="CAG8474489.1"/>
    </source>
</evidence>
<proteinExistence type="predicted"/>
<protein>
    <submittedName>
        <fullName evidence="2">3956_t:CDS:1</fullName>
    </submittedName>
</protein>
<name>A0A9N8W229_9GLOM</name>
<keyword evidence="3" id="KW-1185">Reference proteome</keyword>
<evidence type="ECO:0000256" key="1">
    <source>
        <dbReference type="SAM" id="MobiDB-lite"/>
    </source>
</evidence>
<gene>
    <name evidence="2" type="ORF">PBRASI_LOCUS1246</name>
</gene>
<feature type="compositionally biased region" description="Basic and acidic residues" evidence="1">
    <location>
        <begin position="119"/>
        <end position="128"/>
    </location>
</feature>
<feature type="region of interest" description="Disordered" evidence="1">
    <location>
        <begin position="119"/>
        <end position="146"/>
    </location>
</feature>
<dbReference type="AlphaFoldDB" id="A0A9N8W229"/>
<dbReference type="EMBL" id="CAJVPI010000078">
    <property type="protein sequence ID" value="CAG8474489.1"/>
    <property type="molecule type" value="Genomic_DNA"/>
</dbReference>